<protein>
    <submittedName>
        <fullName evidence="2">Glycosyl transferase family 2</fullName>
    </submittedName>
</protein>
<dbReference type="SUPFAM" id="SSF53448">
    <property type="entry name" value="Nucleotide-diphospho-sugar transferases"/>
    <property type="match status" value="1"/>
</dbReference>
<proteinExistence type="predicted"/>
<name>A0A256A168_9FLAO</name>
<dbReference type="CDD" id="cd06420">
    <property type="entry name" value="GT2_Chondriotin_Pol_N"/>
    <property type="match status" value="1"/>
</dbReference>
<dbReference type="EMBL" id="NOXX01000143">
    <property type="protein sequence ID" value="OYQ47446.1"/>
    <property type="molecule type" value="Genomic_DNA"/>
</dbReference>
<accession>A0A256A168</accession>
<keyword evidence="3" id="KW-1185">Reference proteome</keyword>
<dbReference type="Gene3D" id="3.90.550.10">
    <property type="entry name" value="Spore Coat Polysaccharide Biosynthesis Protein SpsA, Chain A"/>
    <property type="match status" value="1"/>
</dbReference>
<dbReference type="OrthoDB" id="9801954at2"/>
<dbReference type="AlphaFoldDB" id="A0A256A168"/>
<keyword evidence="2" id="KW-0808">Transferase</keyword>
<organism evidence="2 3">
    <name type="scientific">Flavobacterium aurantiibacter</name>
    <dbReference type="NCBI Taxonomy" id="2023067"/>
    <lineage>
        <taxon>Bacteria</taxon>
        <taxon>Pseudomonadati</taxon>
        <taxon>Bacteroidota</taxon>
        <taxon>Flavobacteriia</taxon>
        <taxon>Flavobacteriales</taxon>
        <taxon>Flavobacteriaceae</taxon>
        <taxon>Flavobacterium</taxon>
    </lineage>
</organism>
<evidence type="ECO:0000313" key="2">
    <source>
        <dbReference type="EMBL" id="OYQ47446.1"/>
    </source>
</evidence>
<feature type="domain" description="Glycosyltransferase 2-like" evidence="1">
    <location>
        <begin position="4"/>
        <end position="106"/>
    </location>
</feature>
<dbReference type="InterPro" id="IPR001173">
    <property type="entry name" value="Glyco_trans_2-like"/>
</dbReference>
<dbReference type="Proteomes" id="UP000216035">
    <property type="component" value="Unassembled WGS sequence"/>
</dbReference>
<reference evidence="2 3" key="1">
    <citation type="submission" date="2017-07" db="EMBL/GenBank/DDBJ databases">
        <title>Flavobacterium cyanobacteriorum sp. nov., isolated from cyanobacterial aggregates in a eutrophic lake.</title>
        <authorList>
            <person name="Cai H."/>
        </authorList>
    </citation>
    <scope>NUCLEOTIDE SEQUENCE [LARGE SCALE GENOMIC DNA]</scope>
    <source>
        <strain evidence="2 3">TH167</strain>
    </source>
</reference>
<dbReference type="InterPro" id="IPR029044">
    <property type="entry name" value="Nucleotide-diphossugar_trans"/>
</dbReference>
<dbReference type="GO" id="GO:0016740">
    <property type="term" value="F:transferase activity"/>
    <property type="evidence" value="ECO:0007669"/>
    <property type="project" value="UniProtKB-KW"/>
</dbReference>
<dbReference type="Pfam" id="PF00535">
    <property type="entry name" value="Glycos_transf_2"/>
    <property type="match status" value="1"/>
</dbReference>
<sequence>MTVSVILSTYNAVEWLEKVLYGFSCQTYTDFEIVIADDGSRDETARLIQKFRQETNLKLVHVWHSDDGFRKTKILNAAILNAKADYLIFTDGDCIPRADFIQVHLDNRKPKTFLSGGYHKLSMELSHKISPDDIISQRAFSKKWLIENGHRKPVNMKIGAPRFLRPILNAVTPTKPTWNGHNASGWKADLLRANGFDERMKYGGEDRELGERLTFAGVVGKQIRYSAICIHLDHARGYVSDEVWKVNDAIRLETEKQKLQRTEFGIDSATRDEILK</sequence>
<evidence type="ECO:0000313" key="3">
    <source>
        <dbReference type="Proteomes" id="UP000216035"/>
    </source>
</evidence>
<dbReference type="InterPro" id="IPR050834">
    <property type="entry name" value="Glycosyltransf_2"/>
</dbReference>
<gene>
    <name evidence="2" type="ORF">CHX27_03050</name>
</gene>
<dbReference type="RefSeq" id="WP_094485294.1">
    <property type="nucleotide sequence ID" value="NZ_NOXX01000143.1"/>
</dbReference>
<dbReference type="PANTHER" id="PTHR43685:SF3">
    <property type="entry name" value="SLR2126 PROTEIN"/>
    <property type="match status" value="1"/>
</dbReference>
<comment type="caution">
    <text evidence="2">The sequence shown here is derived from an EMBL/GenBank/DDBJ whole genome shotgun (WGS) entry which is preliminary data.</text>
</comment>
<evidence type="ECO:0000259" key="1">
    <source>
        <dbReference type="Pfam" id="PF00535"/>
    </source>
</evidence>
<dbReference type="PANTHER" id="PTHR43685">
    <property type="entry name" value="GLYCOSYLTRANSFERASE"/>
    <property type="match status" value="1"/>
</dbReference>